<dbReference type="GO" id="GO:0043565">
    <property type="term" value="F:sequence-specific DNA binding"/>
    <property type="evidence" value="ECO:0007669"/>
    <property type="project" value="InterPro"/>
</dbReference>
<evidence type="ECO:0000313" key="7">
    <source>
        <dbReference type="EMBL" id="AZN38295.1"/>
    </source>
</evidence>
<keyword evidence="2" id="KW-0238">DNA-binding</keyword>
<organism evidence="7 8">
    <name type="scientific">Paenibacillus albus</name>
    <dbReference type="NCBI Taxonomy" id="2495582"/>
    <lineage>
        <taxon>Bacteria</taxon>
        <taxon>Bacillati</taxon>
        <taxon>Bacillota</taxon>
        <taxon>Bacilli</taxon>
        <taxon>Bacillales</taxon>
        <taxon>Paenibacillaceae</taxon>
        <taxon>Paenibacillus</taxon>
    </lineage>
</organism>
<dbReference type="SMART" id="SM00448">
    <property type="entry name" value="REC"/>
    <property type="match status" value="1"/>
</dbReference>
<feature type="domain" description="Response regulatory" evidence="6">
    <location>
        <begin position="2"/>
        <end position="120"/>
    </location>
</feature>
<evidence type="ECO:0000259" key="6">
    <source>
        <dbReference type="PROSITE" id="PS50110"/>
    </source>
</evidence>
<dbReference type="Proteomes" id="UP000272528">
    <property type="component" value="Chromosome"/>
</dbReference>
<dbReference type="InterPro" id="IPR018060">
    <property type="entry name" value="HTH_AraC"/>
</dbReference>
<evidence type="ECO:0000256" key="2">
    <source>
        <dbReference type="ARBA" id="ARBA00023125"/>
    </source>
</evidence>
<keyword evidence="1" id="KW-0805">Transcription regulation</keyword>
<name>A0A3Q8X3E4_9BACL</name>
<sequence length="525" mass="59152">MRIMIVDDEREIREFLAAMSGWREIGCEVAWTAANGEEALGLLLQGELPDVIITDIRMPVMDGITFAERVRQRYPDMPIIFLTAYHEFDYARQAVKLGVSDFLTKPFLPEELTRTVATLRVHEPLLAGWREHDRFFELLASEKHSSAYKQEWLQAQGLRDGSFILLYAELDAPRAVEGEHFPFAAAHVRGQLEAAAGRSGLQGRTASAASGIYLFVPLREGAAAAEREQLMTFAKEIAGEGRFSFSFARELSLSVGISQSFSSFCQLPEALKQVKRCMEYRMLLGKNSVVAYDALESFLSEKEKETDASLSLIADALRQADPEPIRSLLKDSYRSMLSVGASKKEMQHYAIGVIEKAETALADFGIRPSHGISVDIREKLIHAVLLTDIMKELEKQLLAYQELMRQEIQESPLQVIANVRKLIREQFAEDLTLQSVAQKLNVNYSYLSRLIKKETGTNFTDMLWDYRIEAAKNKLLREDMRSYEVAYAVGFKDTAHFSFMFKKKVGLSPSAYRAQVRGGNGAGEL</sequence>
<dbReference type="Pfam" id="PF00072">
    <property type="entry name" value="Response_reg"/>
    <property type="match status" value="1"/>
</dbReference>
<dbReference type="PANTHER" id="PTHR43280">
    <property type="entry name" value="ARAC-FAMILY TRANSCRIPTIONAL REGULATOR"/>
    <property type="match status" value="1"/>
</dbReference>
<dbReference type="PROSITE" id="PS01124">
    <property type="entry name" value="HTH_ARAC_FAMILY_2"/>
    <property type="match status" value="1"/>
</dbReference>
<feature type="domain" description="HTH araC/xylS-type" evidence="5">
    <location>
        <begin position="417"/>
        <end position="515"/>
    </location>
</feature>
<dbReference type="Pfam" id="PF12833">
    <property type="entry name" value="HTH_18"/>
    <property type="match status" value="1"/>
</dbReference>
<dbReference type="GO" id="GO:0000160">
    <property type="term" value="P:phosphorelay signal transduction system"/>
    <property type="evidence" value="ECO:0007669"/>
    <property type="project" value="InterPro"/>
</dbReference>
<dbReference type="KEGG" id="palb:EJC50_00340"/>
<dbReference type="PROSITE" id="PS50110">
    <property type="entry name" value="RESPONSE_REGULATORY"/>
    <property type="match status" value="1"/>
</dbReference>
<dbReference type="InterPro" id="IPR011006">
    <property type="entry name" value="CheY-like_superfamily"/>
</dbReference>
<reference evidence="8" key="1">
    <citation type="submission" date="2018-12" db="EMBL/GenBank/DDBJ databases">
        <title>Genome sequence of Peanibacillus sp.</title>
        <authorList>
            <person name="Subramani G."/>
            <person name="Srinivasan S."/>
            <person name="Kim M.K."/>
        </authorList>
    </citation>
    <scope>NUCLEOTIDE SEQUENCE [LARGE SCALE GENOMIC DNA]</scope>
    <source>
        <strain evidence="8">18JY67-1</strain>
    </source>
</reference>
<dbReference type="InterPro" id="IPR009057">
    <property type="entry name" value="Homeodomain-like_sf"/>
</dbReference>
<accession>A0A3Q8X3E4</accession>
<dbReference type="SMART" id="SM00342">
    <property type="entry name" value="HTH_ARAC"/>
    <property type="match status" value="1"/>
</dbReference>
<dbReference type="InterPro" id="IPR001789">
    <property type="entry name" value="Sig_transdc_resp-reg_receiver"/>
</dbReference>
<evidence type="ECO:0000259" key="5">
    <source>
        <dbReference type="PROSITE" id="PS01124"/>
    </source>
</evidence>
<evidence type="ECO:0000256" key="3">
    <source>
        <dbReference type="ARBA" id="ARBA00023163"/>
    </source>
</evidence>
<keyword evidence="8" id="KW-1185">Reference proteome</keyword>
<dbReference type="SUPFAM" id="SSF46689">
    <property type="entry name" value="Homeodomain-like"/>
    <property type="match status" value="2"/>
</dbReference>
<proteinExistence type="predicted"/>
<dbReference type="Gene3D" id="3.40.50.2300">
    <property type="match status" value="1"/>
</dbReference>
<dbReference type="SUPFAM" id="SSF52172">
    <property type="entry name" value="CheY-like"/>
    <property type="match status" value="1"/>
</dbReference>
<gene>
    <name evidence="7" type="ORF">EJC50_00340</name>
</gene>
<dbReference type="OrthoDB" id="2495103at2"/>
<keyword evidence="3" id="KW-0804">Transcription</keyword>
<dbReference type="CDD" id="cd17536">
    <property type="entry name" value="REC_YesN-like"/>
    <property type="match status" value="1"/>
</dbReference>
<feature type="modified residue" description="4-aspartylphosphate" evidence="4">
    <location>
        <position position="55"/>
    </location>
</feature>
<evidence type="ECO:0000256" key="1">
    <source>
        <dbReference type="ARBA" id="ARBA00023015"/>
    </source>
</evidence>
<protein>
    <submittedName>
        <fullName evidence="7">Response regulator</fullName>
    </submittedName>
</protein>
<evidence type="ECO:0000313" key="8">
    <source>
        <dbReference type="Proteomes" id="UP000272528"/>
    </source>
</evidence>
<dbReference type="AlphaFoldDB" id="A0A3Q8X3E4"/>
<dbReference type="EMBL" id="CP034437">
    <property type="protein sequence ID" value="AZN38295.1"/>
    <property type="molecule type" value="Genomic_DNA"/>
</dbReference>
<dbReference type="Gene3D" id="1.10.10.60">
    <property type="entry name" value="Homeodomain-like"/>
    <property type="match status" value="2"/>
</dbReference>
<keyword evidence="4" id="KW-0597">Phosphoprotein</keyword>
<evidence type="ECO:0000256" key="4">
    <source>
        <dbReference type="PROSITE-ProRule" id="PRU00169"/>
    </source>
</evidence>
<dbReference type="GO" id="GO:0003700">
    <property type="term" value="F:DNA-binding transcription factor activity"/>
    <property type="evidence" value="ECO:0007669"/>
    <property type="project" value="InterPro"/>
</dbReference>
<dbReference type="RefSeq" id="WP_126011303.1">
    <property type="nucleotide sequence ID" value="NZ_CP034437.1"/>
</dbReference>
<dbReference type="PANTHER" id="PTHR43280:SF10">
    <property type="entry name" value="REGULATORY PROTEIN POCR"/>
    <property type="match status" value="1"/>
</dbReference>